<accession>A0ABU5EC40</accession>
<dbReference type="SUPFAM" id="SSF111384">
    <property type="entry name" value="OmpH-like"/>
    <property type="match status" value="1"/>
</dbReference>
<feature type="chain" id="PRO_5046905375" evidence="3">
    <location>
        <begin position="33"/>
        <end position="189"/>
    </location>
</feature>
<dbReference type="Gene3D" id="3.30.910.20">
    <property type="entry name" value="Skp domain"/>
    <property type="match status" value="1"/>
</dbReference>
<dbReference type="InterPro" id="IPR005632">
    <property type="entry name" value="Chaperone_Skp"/>
</dbReference>
<feature type="signal peptide" evidence="3">
    <location>
        <begin position="1"/>
        <end position="32"/>
    </location>
</feature>
<dbReference type="Proteomes" id="UP001279642">
    <property type="component" value="Unassembled WGS sequence"/>
</dbReference>
<evidence type="ECO:0000256" key="3">
    <source>
        <dbReference type="SAM" id="SignalP"/>
    </source>
</evidence>
<evidence type="ECO:0000256" key="2">
    <source>
        <dbReference type="ARBA" id="ARBA00022729"/>
    </source>
</evidence>
<protein>
    <submittedName>
        <fullName evidence="4">OmpH family outer membrane protein</fullName>
    </submittedName>
</protein>
<dbReference type="InterPro" id="IPR024930">
    <property type="entry name" value="Skp_dom_sf"/>
</dbReference>
<evidence type="ECO:0000313" key="4">
    <source>
        <dbReference type="EMBL" id="MDY0883038.1"/>
    </source>
</evidence>
<comment type="caution">
    <text evidence="4">The sequence shown here is derived from an EMBL/GenBank/DDBJ whole genome shotgun (WGS) entry which is preliminary data.</text>
</comment>
<name>A0ABU5EC40_9PROT</name>
<comment type="similarity">
    <text evidence="1">Belongs to the Skp family.</text>
</comment>
<evidence type="ECO:0000256" key="1">
    <source>
        <dbReference type="ARBA" id="ARBA00009091"/>
    </source>
</evidence>
<keyword evidence="2 3" id="KW-0732">Signal</keyword>
<dbReference type="PANTHER" id="PTHR35089:SF1">
    <property type="entry name" value="CHAPERONE PROTEIN SKP"/>
    <property type="match status" value="1"/>
</dbReference>
<dbReference type="RefSeq" id="WP_320508655.1">
    <property type="nucleotide sequence ID" value="NZ_JAXCLW010000002.1"/>
</dbReference>
<dbReference type="Pfam" id="PF03938">
    <property type="entry name" value="OmpH"/>
    <property type="match status" value="1"/>
</dbReference>
<dbReference type="PANTHER" id="PTHR35089">
    <property type="entry name" value="CHAPERONE PROTEIN SKP"/>
    <property type="match status" value="1"/>
</dbReference>
<dbReference type="EMBL" id="JAXCLW010000002">
    <property type="protein sequence ID" value="MDY0883038.1"/>
    <property type="molecule type" value="Genomic_DNA"/>
</dbReference>
<reference evidence="4 5" key="1">
    <citation type="journal article" date="2016" name="Antonie Van Leeuwenhoek">
        <title>Dongia soli sp. nov., isolated from soil from Dokdo, Korea.</title>
        <authorList>
            <person name="Kim D.U."/>
            <person name="Lee H."/>
            <person name="Kim H."/>
            <person name="Kim S.G."/>
            <person name="Ka J.O."/>
        </authorList>
    </citation>
    <scope>NUCLEOTIDE SEQUENCE [LARGE SCALE GENOMIC DNA]</scope>
    <source>
        <strain evidence="4 5">D78</strain>
    </source>
</reference>
<keyword evidence="5" id="KW-1185">Reference proteome</keyword>
<dbReference type="SMART" id="SM00935">
    <property type="entry name" value="OmpH"/>
    <property type="match status" value="1"/>
</dbReference>
<proteinExistence type="inferred from homology"/>
<sequence>MFGKYFYTLALMAVLCGGAAIGVSVAPLQAQAQAAGGEPVVIAVIDREKIMSQSTAGKGLRAAVDQRRQQVQGDIQKRQETLIKQRQQLEQQRASITPQDYQSKVAAMNKQGEALRVEVQNKGRSLDESVQRALGQLQDAAFVIVKQIAAQKKISLVLYRDTVAWAPGAVDITNDVVTQLNTKLPSVKF</sequence>
<gene>
    <name evidence="4" type="ORF">SMD27_09295</name>
</gene>
<organism evidence="4 5">
    <name type="scientific">Dongia soli</name>
    <dbReference type="NCBI Taxonomy" id="600628"/>
    <lineage>
        <taxon>Bacteria</taxon>
        <taxon>Pseudomonadati</taxon>
        <taxon>Pseudomonadota</taxon>
        <taxon>Alphaproteobacteria</taxon>
        <taxon>Rhodospirillales</taxon>
        <taxon>Dongiaceae</taxon>
        <taxon>Dongia</taxon>
    </lineage>
</organism>
<evidence type="ECO:0000313" key="5">
    <source>
        <dbReference type="Proteomes" id="UP001279642"/>
    </source>
</evidence>